<evidence type="ECO:0000313" key="2">
    <source>
        <dbReference type="EMBL" id="KAK6761334.1"/>
    </source>
</evidence>
<name>A0ABR1EF80_NECAM</name>
<evidence type="ECO:0008006" key="4">
    <source>
        <dbReference type="Google" id="ProtNLM"/>
    </source>
</evidence>
<proteinExistence type="predicted"/>
<organism evidence="2 3">
    <name type="scientific">Necator americanus</name>
    <name type="common">Human hookworm</name>
    <dbReference type="NCBI Taxonomy" id="51031"/>
    <lineage>
        <taxon>Eukaryota</taxon>
        <taxon>Metazoa</taxon>
        <taxon>Ecdysozoa</taxon>
        <taxon>Nematoda</taxon>
        <taxon>Chromadorea</taxon>
        <taxon>Rhabditida</taxon>
        <taxon>Rhabditina</taxon>
        <taxon>Rhabditomorpha</taxon>
        <taxon>Strongyloidea</taxon>
        <taxon>Ancylostomatidae</taxon>
        <taxon>Bunostominae</taxon>
        <taxon>Necator</taxon>
    </lineage>
</organism>
<accession>A0ABR1EF80</accession>
<comment type="caution">
    <text evidence="2">The sequence shown here is derived from an EMBL/GenBank/DDBJ whole genome shotgun (WGS) entry which is preliminary data.</text>
</comment>
<dbReference type="Proteomes" id="UP001303046">
    <property type="component" value="Unassembled WGS sequence"/>
</dbReference>
<sequence length="119" mass="13368">MKTAIASVLLSAARLCTGSSLFMKKNHRRWTWESPNGATRAYIDHSPTGGGFYLTSRLYHTFVVVLITVSFARKDDLATRWKRRSAIGNEEENKSPKTIVTYSRTPCPKVTGTSKRTQT</sequence>
<dbReference type="EMBL" id="JAVFWL010000006">
    <property type="protein sequence ID" value="KAK6761334.1"/>
    <property type="molecule type" value="Genomic_DNA"/>
</dbReference>
<protein>
    <recommendedName>
        <fullName evidence="4">Secreted protein</fullName>
    </recommendedName>
</protein>
<evidence type="ECO:0000313" key="3">
    <source>
        <dbReference type="Proteomes" id="UP001303046"/>
    </source>
</evidence>
<feature type="region of interest" description="Disordered" evidence="1">
    <location>
        <begin position="83"/>
        <end position="119"/>
    </location>
</feature>
<gene>
    <name evidence="2" type="primary">Necator_chrX.g22572</name>
    <name evidence="2" type="ORF">RB195_022409</name>
</gene>
<evidence type="ECO:0000256" key="1">
    <source>
        <dbReference type="SAM" id="MobiDB-lite"/>
    </source>
</evidence>
<reference evidence="2 3" key="1">
    <citation type="submission" date="2023-08" db="EMBL/GenBank/DDBJ databases">
        <title>A Necator americanus chromosomal reference genome.</title>
        <authorList>
            <person name="Ilik V."/>
            <person name="Petrzelkova K.J."/>
            <person name="Pardy F."/>
            <person name="Fuh T."/>
            <person name="Niatou-Singa F.S."/>
            <person name="Gouil Q."/>
            <person name="Baker L."/>
            <person name="Ritchie M.E."/>
            <person name="Jex A.R."/>
            <person name="Gazzola D."/>
            <person name="Li H."/>
            <person name="Toshio Fujiwara R."/>
            <person name="Zhan B."/>
            <person name="Aroian R.V."/>
            <person name="Pafco B."/>
            <person name="Schwarz E.M."/>
        </authorList>
    </citation>
    <scope>NUCLEOTIDE SEQUENCE [LARGE SCALE GENOMIC DNA]</scope>
    <source>
        <strain evidence="2 3">Aroian</strain>
        <tissue evidence="2">Whole animal</tissue>
    </source>
</reference>
<keyword evidence="3" id="KW-1185">Reference proteome</keyword>